<feature type="region of interest" description="Disordered" evidence="1">
    <location>
        <begin position="168"/>
        <end position="303"/>
    </location>
</feature>
<feature type="compositionally biased region" description="Low complexity" evidence="1">
    <location>
        <begin position="182"/>
        <end position="196"/>
    </location>
</feature>
<accession>D2UYD6</accession>
<feature type="compositionally biased region" description="Polar residues" evidence="1">
    <location>
        <begin position="103"/>
        <end position="112"/>
    </location>
</feature>
<sequence>MPGRFSTSPAYNSSHQTPINNNHTTRQENVDSIGSFHIVTPVEKSQNQLEGKDWEMAPTPPQLDQEQPKSPMSSPGLSLLLSHSAKRNATSPHMPRYRHVIPDQNTNGVQLFSPSKSPKSKLVFRDSNNFVENMEETESYDPLSKIEKLRRRLSLLKSQIKHSTQLISEGNNLLTSPNKNRSVTPKKQTTPSKSSSINVSQQNQDDDIFLLGKESFSTPSKNHKTISNPQDDSIRDNVPSTPSRKLSALTLSTGKKSPSSLKLLTPPTSVSKPKSPSSTKKRKINEMATNNSTPKTPSNKTLQNLITTPKSSHTKKATCTTTPHSKKKSPQVISTKFNSDEIFTPISKKLKKTTDLEESFNLDLFKTPTPVKPKNPHSIKINAILRRSLTQEEGETISRNIFEEEDDDFVFRERKKTCQIK</sequence>
<feature type="region of interest" description="Disordered" evidence="1">
    <location>
        <begin position="1"/>
        <end position="120"/>
    </location>
</feature>
<dbReference type="VEuPathDB" id="AmoebaDB:NAEGRDRAFT_61434"/>
<feature type="compositionally biased region" description="Polar residues" evidence="1">
    <location>
        <begin position="215"/>
        <end position="231"/>
    </location>
</feature>
<evidence type="ECO:0000313" key="2">
    <source>
        <dbReference type="EMBL" id="EFC50774.1"/>
    </source>
</evidence>
<evidence type="ECO:0000313" key="3">
    <source>
        <dbReference type="Proteomes" id="UP000006671"/>
    </source>
</evidence>
<feature type="compositionally biased region" description="Low complexity" evidence="1">
    <location>
        <begin position="265"/>
        <end position="278"/>
    </location>
</feature>
<feature type="region of interest" description="Disordered" evidence="1">
    <location>
        <begin position="311"/>
        <end position="330"/>
    </location>
</feature>
<dbReference type="RefSeq" id="XP_002683518.1">
    <property type="nucleotide sequence ID" value="XM_002683472.1"/>
</dbReference>
<dbReference type="GeneID" id="8859097"/>
<evidence type="ECO:0000256" key="1">
    <source>
        <dbReference type="SAM" id="MobiDB-lite"/>
    </source>
</evidence>
<dbReference type="AlphaFoldDB" id="D2UYD6"/>
<feature type="compositionally biased region" description="Low complexity" evidence="1">
    <location>
        <begin position="68"/>
        <end position="83"/>
    </location>
</feature>
<name>D2UYD6_NAEGR</name>
<feature type="compositionally biased region" description="Polar residues" evidence="1">
    <location>
        <begin position="1"/>
        <end position="24"/>
    </location>
</feature>
<dbReference type="InParanoid" id="D2UYD6"/>
<dbReference type="EMBL" id="GG738845">
    <property type="protein sequence ID" value="EFC50774.1"/>
    <property type="molecule type" value="Genomic_DNA"/>
</dbReference>
<feature type="compositionally biased region" description="Polar residues" evidence="1">
    <location>
        <begin position="287"/>
        <end position="303"/>
    </location>
</feature>
<feature type="compositionally biased region" description="Polar residues" evidence="1">
    <location>
        <begin position="311"/>
        <end position="323"/>
    </location>
</feature>
<dbReference type="Proteomes" id="UP000006671">
    <property type="component" value="Unassembled WGS sequence"/>
</dbReference>
<proteinExistence type="predicted"/>
<reference evidence="2 3" key="1">
    <citation type="journal article" date="2010" name="Cell">
        <title>The genome of Naegleria gruberi illuminates early eukaryotic versatility.</title>
        <authorList>
            <person name="Fritz-Laylin L.K."/>
            <person name="Prochnik S.E."/>
            <person name="Ginger M.L."/>
            <person name="Dacks J.B."/>
            <person name="Carpenter M.L."/>
            <person name="Field M.C."/>
            <person name="Kuo A."/>
            <person name="Paredez A."/>
            <person name="Chapman J."/>
            <person name="Pham J."/>
            <person name="Shu S."/>
            <person name="Neupane R."/>
            <person name="Cipriano M."/>
            <person name="Mancuso J."/>
            <person name="Tu H."/>
            <person name="Salamov A."/>
            <person name="Lindquist E."/>
            <person name="Shapiro H."/>
            <person name="Lucas S."/>
            <person name="Grigoriev I.V."/>
            <person name="Cande W.Z."/>
            <person name="Fulton C."/>
            <person name="Rokhsar D.S."/>
            <person name="Dawson S.C."/>
        </authorList>
    </citation>
    <scope>NUCLEOTIDE SEQUENCE [LARGE SCALE GENOMIC DNA]</scope>
    <source>
        <strain evidence="2 3">NEG-M</strain>
    </source>
</reference>
<protein>
    <submittedName>
        <fullName evidence="2">Predicted protein</fullName>
    </submittedName>
</protein>
<keyword evidence="3" id="KW-1185">Reference proteome</keyword>
<organism evidence="3">
    <name type="scientific">Naegleria gruberi</name>
    <name type="common">Amoeba</name>
    <dbReference type="NCBI Taxonomy" id="5762"/>
    <lineage>
        <taxon>Eukaryota</taxon>
        <taxon>Discoba</taxon>
        <taxon>Heterolobosea</taxon>
        <taxon>Tetramitia</taxon>
        <taxon>Eutetramitia</taxon>
        <taxon>Vahlkampfiidae</taxon>
        <taxon>Naegleria</taxon>
    </lineage>
</organism>
<feature type="compositionally biased region" description="Polar residues" evidence="1">
    <location>
        <begin position="168"/>
        <end position="181"/>
    </location>
</feature>
<feature type="compositionally biased region" description="Polar residues" evidence="1">
    <location>
        <begin position="238"/>
        <end position="262"/>
    </location>
</feature>
<gene>
    <name evidence="2" type="ORF">NAEGRDRAFT_61434</name>
</gene>
<dbReference type="KEGG" id="ngr:NAEGRDRAFT_61434"/>